<dbReference type="Gene3D" id="3.40.30.120">
    <property type="match status" value="1"/>
</dbReference>
<protein>
    <submittedName>
        <fullName evidence="5">FAD-dependent monooxygenase</fullName>
    </submittedName>
</protein>
<dbReference type="RefSeq" id="WP_380842367.1">
    <property type="nucleotide sequence ID" value="NZ_JBHSFP010000014.1"/>
</dbReference>
<keyword evidence="5" id="KW-0503">Monooxygenase</keyword>
<comment type="caution">
    <text evidence="5">The sequence shown here is derived from an EMBL/GenBank/DDBJ whole genome shotgun (WGS) entry which is preliminary data.</text>
</comment>
<accession>A0ABV9CLI1</accession>
<evidence type="ECO:0000259" key="4">
    <source>
        <dbReference type="Pfam" id="PF01494"/>
    </source>
</evidence>
<dbReference type="Gene3D" id="3.50.50.60">
    <property type="entry name" value="FAD/NAD(P)-binding domain"/>
    <property type="match status" value="1"/>
</dbReference>
<dbReference type="InterPro" id="IPR002938">
    <property type="entry name" value="FAD-bd"/>
</dbReference>
<evidence type="ECO:0000256" key="2">
    <source>
        <dbReference type="ARBA" id="ARBA00022630"/>
    </source>
</evidence>
<gene>
    <name evidence="5" type="ORF">ACFO60_20655</name>
</gene>
<dbReference type="InterPro" id="IPR036188">
    <property type="entry name" value="FAD/NAD-bd_sf"/>
</dbReference>
<sequence>MCTESVPVLIAGAGPVGLATAVFLSRHGVRPLLVERRPGTSVLPRAPGIQARTMEIFRAAGLEPAIRALEMDDSLAYFEGGILRTRTLAEIAGAQVIEAPTLYGDAISPVTAMGCGQDRYETVLLAAARERGAEARFGTRLVAFEQDEDGVLATLRTEDGERQVRARYLVGADGSRSDVRAALGLRTEGRGAVFNALSIYFRAPELDALMGGRRFILCYTTASATPVALSRLHGCDPWVAAAIYDPEAGESAADFTRERCVALIQEVSGRPGLEVEVVDTIPWEGAQRIAERFGAGRVFLAGDAAHVHPPAGGFGANTGIHDAHNLAWKLAAVLNGWAGPGLLDTYDAERRPLGAAMAEQAMVRFRARHGQAAPGDRLVDDIIVTLGYRYASTAVPGGTGTDPLPPRLTLDGEPGTRAPHVWLRRGERPSSTLDLFFDGFVLLTAPGGEAWADAAAGHAARVPEVPLRAVPVTADVAAAYGVGQGGAALVRPDAFVAWRSAGPAEDPQAVLSEIMARTLSRVSYDQPGLASQPVHL</sequence>
<dbReference type="PRINTS" id="PR00420">
    <property type="entry name" value="RNGMNOXGNASE"/>
</dbReference>
<dbReference type="PANTHER" id="PTHR43004:SF19">
    <property type="entry name" value="BINDING MONOOXYGENASE, PUTATIVE (JCVI)-RELATED"/>
    <property type="match status" value="1"/>
</dbReference>
<reference evidence="6" key="1">
    <citation type="journal article" date="2019" name="Int. J. Syst. Evol. Microbiol.">
        <title>The Global Catalogue of Microorganisms (GCM) 10K type strain sequencing project: providing services to taxonomists for standard genome sequencing and annotation.</title>
        <authorList>
            <consortium name="The Broad Institute Genomics Platform"/>
            <consortium name="The Broad Institute Genome Sequencing Center for Infectious Disease"/>
            <person name="Wu L."/>
            <person name="Ma J."/>
        </authorList>
    </citation>
    <scope>NUCLEOTIDE SEQUENCE [LARGE SCALE GENOMIC DNA]</scope>
    <source>
        <strain evidence="6">CGMCC 4.7132</strain>
    </source>
</reference>
<keyword evidence="5" id="KW-0560">Oxidoreductase</keyword>
<dbReference type="GO" id="GO:0004497">
    <property type="term" value="F:monooxygenase activity"/>
    <property type="evidence" value="ECO:0007669"/>
    <property type="project" value="UniProtKB-KW"/>
</dbReference>
<dbReference type="SUPFAM" id="SSF51905">
    <property type="entry name" value="FAD/NAD(P)-binding domain"/>
    <property type="match status" value="1"/>
</dbReference>
<proteinExistence type="predicted"/>
<keyword evidence="2" id="KW-0285">Flavoprotein</keyword>
<comment type="cofactor">
    <cofactor evidence="1">
        <name>FAD</name>
        <dbReference type="ChEBI" id="CHEBI:57692"/>
    </cofactor>
</comment>
<keyword evidence="6" id="KW-1185">Reference proteome</keyword>
<evidence type="ECO:0000313" key="5">
    <source>
        <dbReference type="EMBL" id="MFC4533190.1"/>
    </source>
</evidence>
<organism evidence="5 6">
    <name type="scientific">Sphaerisporangium dianthi</name>
    <dbReference type="NCBI Taxonomy" id="1436120"/>
    <lineage>
        <taxon>Bacteria</taxon>
        <taxon>Bacillati</taxon>
        <taxon>Actinomycetota</taxon>
        <taxon>Actinomycetes</taxon>
        <taxon>Streptosporangiales</taxon>
        <taxon>Streptosporangiaceae</taxon>
        <taxon>Sphaerisporangium</taxon>
    </lineage>
</organism>
<evidence type="ECO:0000313" key="6">
    <source>
        <dbReference type="Proteomes" id="UP001596004"/>
    </source>
</evidence>
<evidence type="ECO:0000256" key="1">
    <source>
        <dbReference type="ARBA" id="ARBA00001974"/>
    </source>
</evidence>
<dbReference type="PANTHER" id="PTHR43004">
    <property type="entry name" value="TRK SYSTEM POTASSIUM UPTAKE PROTEIN"/>
    <property type="match status" value="1"/>
</dbReference>
<name>A0ABV9CLI1_9ACTN</name>
<dbReference type="InterPro" id="IPR050641">
    <property type="entry name" value="RIFMO-like"/>
</dbReference>
<feature type="domain" description="FAD-binding" evidence="4">
    <location>
        <begin position="6"/>
        <end position="360"/>
    </location>
</feature>
<dbReference type="Gene3D" id="3.30.9.10">
    <property type="entry name" value="D-Amino Acid Oxidase, subunit A, domain 2"/>
    <property type="match status" value="1"/>
</dbReference>
<dbReference type="Proteomes" id="UP001596004">
    <property type="component" value="Unassembled WGS sequence"/>
</dbReference>
<evidence type="ECO:0000256" key="3">
    <source>
        <dbReference type="ARBA" id="ARBA00022827"/>
    </source>
</evidence>
<keyword evidence="3" id="KW-0274">FAD</keyword>
<dbReference type="Pfam" id="PF21274">
    <property type="entry name" value="Rng_hyd_C"/>
    <property type="match status" value="1"/>
</dbReference>
<dbReference type="EMBL" id="JBHSFP010000014">
    <property type="protein sequence ID" value="MFC4533190.1"/>
    <property type="molecule type" value="Genomic_DNA"/>
</dbReference>
<dbReference type="Pfam" id="PF01494">
    <property type="entry name" value="FAD_binding_3"/>
    <property type="match status" value="1"/>
</dbReference>